<evidence type="ECO:0000256" key="1">
    <source>
        <dbReference type="SAM" id="MobiDB-lite"/>
    </source>
</evidence>
<dbReference type="EMBL" id="RRYP01015450">
    <property type="protein sequence ID" value="TNV75495.1"/>
    <property type="molecule type" value="Genomic_DNA"/>
</dbReference>
<sequence length="100" mass="11268">MAFPSGCYEPGGLSISLLININSNKANKQDAQPIAQSPQKVWQGLKSLQSLQHHSRSYQKVSAYGLQKMLQRARKPHWLPQIQMSKRQSDGARPRKRVSA</sequence>
<dbReference type="Proteomes" id="UP000785679">
    <property type="component" value="Unassembled WGS sequence"/>
</dbReference>
<comment type="caution">
    <text evidence="2">The sequence shown here is derived from an EMBL/GenBank/DDBJ whole genome shotgun (WGS) entry which is preliminary data.</text>
</comment>
<accession>A0A8J8NJA8</accession>
<protein>
    <submittedName>
        <fullName evidence="2">Uncharacterized protein</fullName>
    </submittedName>
</protein>
<evidence type="ECO:0000313" key="3">
    <source>
        <dbReference type="Proteomes" id="UP000785679"/>
    </source>
</evidence>
<gene>
    <name evidence="2" type="ORF">FGO68_gene556</name>
</gene>
<dbReference type="AlphaFoldDB" id="A0A8J8NJA8"/>
<proteinExistence type="predicted"/>
<organism evidence="2 3">
    <name type="scientific">Halteria grandinella</name>
    <dbReference type="NCBI Taxonomy" id="5974"/>
    <lineage>
        <taxon>Eukaryota</taxon>
        <taxon>Sar</taxon>
        <taxon>Alveolata</taxon>
        <taxon>Ciliophora</taxon>
        <taxon>Intramacronucleata</taxon>
        <taxon>Spirotrichea</taxon>
        <taxon>Stichotrichia</taxon>
        <taxon>Sporadotrichida</taxon>
        <taxon>Halteriidae</taxon>
        <taxon>Halteria</taxon>
    </lineage>
</organism>
<reference evidence="2" key="1">
    <citation type="submission" date="2019-06" db="EMBL/GenBank/DDBJ databases">
        <authorList>
            <person name="Zheng W."/>
        </authorList>
    </citation>
    <scope>NUCLEOTIDE SEQUENCE</scope>
    <source>
        <strain evidence="2">QDHG01</strain>
    </source>
</reference>
<feature type="region of interest" description="Disordered" evidence="1">
    <location>
        <begin position="78"/>
        <end position="100"/>
    </location>
</feature>
<name>A0A8J8NJA8_HALGN</name>
<evidence type="ECO:0000313" key="2">
    <source>
        <dbReference type="EMBL" id="TNV75495.1"/>
    </source>
</evidence>
<keyword evidence="3" id="KW-1185">Reference proteome</keyword>